<keyword evidence="2" id="KW-0238">DNA-binding</keyword>
<dbReference type="SMART" id="SM00354">
    <property type="entry name" value="HTH_LACI"/>
    <property type="match status" value="1"/>
</dbReference>
<proteinExistence type="predicted"/>
<dbReference type="PROSITE" id="PS50932">
    <property type="entry name" value="HTH_LACI_2"/>
    <property type="match status" value="1"/>
</dbReference>
<dbReference type="Pfam" id="PF00356">
    <property type="entry name" value="LacI"/>
    <property type="match status" value="1"/>
</dbReference>
<dbReference type="CDD" id="cd01392">
    <property type="entry name" value="HTH_LacI"/>
    <property type="match status" value="1"/>
</dbReference>
<dbReference type="InterPro" id="IPR010982">
    <property type="entry name" value="Lambda_DNA-bd_dom_sf"/>
</dbReference>
<dbReference type="GO" id="GO:0003700">
    <property type="term" value="F:DNA-binding transcription factor activity"/>
    <property type="evidence" value="ECO:0007669"/>
    <property type="project" value="TreeGrafter"/>
</dbReference>
<evidence type="ECO:0000313" key="5">
    <source>
        <dbReference type="EMBL" id="RXK85503.1"/>
    </source>
</evidence>
<evidence type="ECO:0000256" key="3">
    <source>
        <dbReference type="ARBA" id="ARBA00023163"/>
    </source>
</evidence>
<dbReference type="InterPro" id="IPR001761">
    <property type="entry name" value="Peripla_BP/Lac1_sug-bd_dom"/>
</dbReference>
<dbReference type="SUPFAM" id="SSF53822">
    <property type="entry name" value="Periplasmic binding protein-like I"/>
    <property type="match status" value="1"/>
</dbReference>
<evidence type="ECO:0000256" key="1">
    <source>
        <dbReference type="ARBA" id="ARBA00023015"/>
    </source>
</evidence>
<keyword evidence="1" id="KW-0805">Transcription regulation</keyword>
<organism evidence="5 6">
    <name type="scientific">Filimonas effusa</name>
    <dbReference type="NCBI Taxonomy" id="2508721"/>
    <lineage>
        <taxon>Bacteria</taxon>
        <taxon>Pseudomonadati</taxon>
        <taxon>Bacteroidota</taxon>
        <taxon>Chitinophagia</taxon>
        <taxon>Chitinophagales</taxon>
        <taxon>Chitinophagaceae</taxon>
        <taxon>Filimonas</taxon>
    </lineage>
</organism>
<dbReference type="Gene3D" id="1.10.260.40">
    <property type="entry name" value="lambda repressor-like DNA-binding domains"/>
    <property type="match status" value="1"/>
</dbReference>
<dbReference type="Proteomes" id="UP000290545">
    <property type="component" value="Unassembled WGS sequence"/>
</dbReference>
<dbReference type="PANTHER" id="PTHR30146:SF109">
    <property type="entry name" value="HTH-TYPE TRANSCRIPTIONAL REGULATOR GALS"/>
    <property type="match status" value="1"/>
</dbReference>
<dbReference type="InterPro" id="IPR000843">
    <property type="entry name" value="HTH_LacI"/>
</dbReference>
<dbReference type="AlphaFoldDB" id="A0A4Q1DAD0"/>
<evidence type="ECO:0000256" key="2">
    <source>
        <dbReference type="ARBA" id="ARBA00023125"/>
    </source>
</evidence>
<dbReference type="CDD" id="cd06267">
    <property type="entry name" value="PBP1_LacI_sugar_binding-like"/>
    <property type="match status" value="1"/>
</dbReference>
<dbReference type="RefSeq" id="WP_129001255.1">
    <property type="nucleotide sequence ID" value="NZ_SDHZ01000001.1"/>
</dbReference>
<evidence type="ECO:0000259" key="4">
    <source>
        <dbReference type="PROSITE" id="PS50932"/>
    </source>
</evidence>
<evidence type="ECO:0000313" key="6">
    <source>
        <dbReference type="Proteomes" id="UP000290545"/>
    </source>
</evidence>
<dbReference type="Gene3D" id="3.40.50.2300">
    <property type="match status" value="2"/>
</dbReference>
<keyword evidence="6" id="KW-1185">Reference proteome</keyword>
<sequence>MNGKRITIYDIAEELGMSASYVSRALNDHPLVSEKIKEKVKKKAAELHYRHNSQAANLRRGSSKTMGVIIPHIAQSFFSEVIAGIEEACTENQYSLIMCQSHDSYQQERKAIDVLVRQNVDCILICLAEETQSTQHLEAVKNSDIEIIQFDRCIDKVDTYKVMNDNSEAALAMVRHLVAEKYKRIAFIGGPEHLLTFKNRKAGYIKGITEAALNIPFNYIVENALTKEAARQAAIKLLSLKHPPDAIVTVSDVQALAVLQLAESMGIAVPQQLGIVGFANESFTELVRPTLSTIDQQSRELGRQAANVYFKNILKEDVKFRKDKTIVVKSKIVMRQSSQKKMVESSKTKAGQFSQKA</sequence>
<dbReference type="InterPro" id="IPR028082">
    <property type="entry name" value="Peripla_BP_I"/>
</dbReference>
<comment type="caution">
    <text evidence="5">The sequence shown here is derived from an EMBL/GenBank/DDBJ whole genome shotgun (WGS) entry which is preliminary data.</text>
</comment>
<dbReference type="GO" id="GO:0000976">
    <property type="term" value="F:transcription cis-regulatory region binding"/>
    <property type="evidence" value="ECO:0007669"/>
    <property type="project" value="TreeGrafter"/>
</dbReference>
<protein>
    <submittedName>
        <fullName evidence="5">LacI family transcriptional regulator</fullName>
    </submittedName>
</protein>
<dbReference type="OrthoDB" id="9803256at2"/>
<accession>A0A4Q1DAD0</accession>
<feature type="domain" description="HTH lacI-type" evidence="4">
    <location>
        <begin position="6"/>
        <end position="60"/>
    </location>
</feature>
<dbReference type="SUPFAM" id="SSF47413">
    <property type="entry name" value="lambda repressor-like DNA-binding domains"/>
    <property type="match status" value="1"/>
</dbReference>
<dbReference type="EMBL" id="SDHZ01000001">
    <property type="protein sequence ID" value="RXK85503.1"/>
    <property type="molecule type" value="Genomic_DNA"/>
</dbReference>
<dbReference type="PANTHER" id="PTHR30146">
    <property type="entry name" value="LACI-RELATED TRANSCRIPTIONAL REPRESSOR"/>
    <property type="match status" value="1"/>
</dbReference>
<reference evidence="5 6" key="1">
    <citation type="submission" date="2019-01" db="EMBL/GenBank/DDBJ databases">
        <title>Filimonas sp. strain TTM-71.</title>
        <authorList>
            <person name="Chen W.-M."/>
        </authorList>
    </citation>
    <scope>NUCLEOTIDE SEQUENCE [LARGE SCALE GENOMIC DNA]</scope>
    <source>
        <strain evidence="5 6">TTM-71</strain>
    </source>
</reference>
<gene>
    <name evidence="5" type="ORF">ESB13_01410</name>
</gene>
<keyword evidence="3" id="KW-0804">Transcription</keyword>
<dbReference type="Pfam" id="PF00532">
    <property type="entry name" value="Peripla_BP_1"/>
    <property type="match status" value="1"/>
</dbReference>
<name>A0A4Q1DAD0_9BACT</name>